<comment type="caution">
    <text evidence="1">The sequence shown here is derived from an EMBL/GenBank/DDBJ whole genome shotgun (WGS) entry which is preliminary data.</text>
</comment>
<dbReference type="OrthoDB" id="2615250at2"/>
<dbReference type="AlphaFoldDB" id="A0A3A6PE71"/>
<dbReference type="SUPFAM" id="SSF54909">
    <property type="entry name" value="Dimeric alpha+beta barrel"/>
    <property type="match status" value="1"/>
</dbReference>
<dbReference type="EMBL" id="QXQB01000004">
    <property type="protein sequence ID" value="RJX37926.1"/>
    <property type="molecule type" value="Genomic_DNA"/>
</dbReference>
<protein>
    <recommendedName>
        <fullName evidence="3">YCII-related domain-containing protein</fullName>
    </recommendedName>
</protein>
<evidence type="ECO:0000313" key="2">
    <source>
        <dbReference type="Proteomes" id="UP000267798"/>
    </source>
</evidence>
<dbReference type="Proteomes" id="UP000267798">
    <property type="component" value="Unassembled WGS sequence"/>
</dbReference>
<evidence type="ECO:0000313" key="1">
    <source>
        <dbReference type="EMBL" id="RJX37926.1"/>
    </source>
</evidence>
<reference evidence="1 2" key="1">
    <citation type="submission" date="2018-09" db="EMBL/GenBank/DDBJ databases">
        <title>Paenibacillus aracenensis nov. sp. isolated from a cave in southern Spain.</title>
        <authorList>
            <person name="Jurado V."/>
            <person name="Gutierrez-Patricio S."/>
            <person name="Gonzalez-Pimentel J.L."/>
            <person name="Miller A.Z."/>
            <person name="Laiz L."/>
            <person name="Saiz-Jimenez C."/>
        </authorList>
    </citation>
    <scope>NUCLEOTIDE SEQUENCE [LARGE SCALE GENOMIC DNA]</scope>
    <source>
        <strain evidence="1 2">JCM 19203</strain>
    </source>
</reference>
<name>A0A3A6PE71_9BACL</name>
<organism evidence="1 2">
    <name type="scientific">Paenibacillus pinisoli</name>
    <dbReference type="NCBI Taxonomy" id="1276110"/>
    <lineage>
        <taxon>Bacteria</taxon>
        <taxon>Bacillati</taxon>
        <taxon>Bacillota</taxon>
        <taxon>Bacilli</taxon>
        <taxon>Bacillales</taxon>
        <taxon>Paenibacillaceae</taxon>
        <taxon>Paenibacillus</taxon>
    </lineage>
</organism>
<dbReference type="InterPro" id="IPR011008">
    <property type="entry name" value="Dimeric_a/b-barrel"/>
</dbReference>
<gene>
    <name evidence="1" type="ORF">D3P09_17735</name>
</gene>
<evidence type="ECO:0008006" key="3">
    <source>
        <dbReference type="Google" id="ProtNLM"/>
    </source>
</evidence>
<sequence length="104" mass="11640">MEGIQLRFMLVYRGGVVPDDQLDQNINELWGWLDNLKENGYEKVRFAGSGRKIVSRDSIKDYSGDIFGVSIIEAGSLEEVVSLTSDWPELQYGGKIEIVEAIGD</sequence>
<accession>A0A3A6PE71</accession>
<proteinExistence type="predicted"/>
<keyword evidence="2" id="KW-1185">Reference proteome</keyword>